<feature type="signal peptide" evidence="1">
    <location>
        <begin position="1"/>
        <end position="23"/>
    </location>
</feature>
<keyword evidence="1" id="KW-0732">Signal</keyword>
<reference evidence="2 3" key="1">
    <citation type="submission" date="2016-10" db="EMBL/GenBank/DDBJ databases">
        <authorList>
            <person name="de Groot N.N."/>
        </authorList>
    </citation>
    <scope>NUCLEOTIDE SEQUENCE [LARGE SCALE GENOMIC DNA]</scope>
    <source>
        <strain evidence="2 3">DSM 25584</strain>
    </source>
</reference>
<keyword evidence="3" id="KW-1185">Reference proteome</keyword>
<evidence type="ECO:0000256" key="1">
    <source>
        <dbReference type="SAM" id="SignalP"/>
    </source>
</evidence>
<evidence type="ECO:0000313" key="2">
    <source>
        <dbReference type="EMBL" id="SDG24644.1"/>
    </source>
</evidence>
<dbReference type="STRING" id="1082479.SAMN05216241_10784"/>
<sequence length="190" mass="20204">MRAKPGVSAAVAMSVLVAGCAGGYTVVDFKTDNGTYSESYLRAAADGKGVRLDLRNSPFDSARAAEVGDTIERAFQQSHRSVYDVAFPTNDADGTNGMRAVVLFNAASNARPEQLCSKPDQPGVEPSDRGLRVAVTLCRGERPMRWVVARQVGADATEPAGVRQLFRNVGYDLFSEPENIAGNGVGGDMM</sequence>
<organism evidence="2 3">
    <name type="scientific">Limimonas halophila</name>
    <dbReference type="NCBI Taxonomy" id="1082479"/>
    <lineage>
        <taxon>Bacteria</taxon>
        <taxon>Pseudomonadati</taxon>
        <taxon>Pseudomonadota</taxon>
        <taxon>Alphaproteobacteria</taxon>
        <taxon>Rhodospirillales</taxon>
        <taxon>Rhodovibrionaceae</taxon>
        <taxon>Limimonas</taxon>
    </lineage>
</organism>
<proteinExistence type="predicted"/>
<gene>
    <name evidence="2" type="ORF">SAMN05216241_10784</name>
</gene>
<name>A0A1G7SP78_9PROT</name>
<dbReference type="EMBL" id="FNCE01000007">
    <property type="protein sequence ID" value="SDG24644.1"/>
    <property type="molecule type" value="Genomic_DNA"/>
</dbReference>
<dbReference type="PROSITE" id="PS51257">
    <property type="entry name" value="PROKAR_LIPOPROTEIN"/>
    <property type="match status" value="1"/>
</dbReference>
<protein>
    <recommendedName>
        <fullName evidence="4">DUF4136 domain-containing protein</fullName>
    </recommendedName>
</protein>
<accession>A0A1G7SP78</accession>
<evidence type="ECO:0008006" key="4">
    <source>
        <dbReference type="Google" id="ProtNLM"/>
    </source>
</evidence>
<dbReference type="Proteomes" id="UP000199415">
    <property type="component" value="Unassembled WGS sequence"/>
</dbReference>
<feature type="chain" id="PRO_5011529029" description="DUF4136 domain-containing protein" evidence="1">
    <location>
        <begin position="24"/>
        <end position="190"/>
    </location>
</feature>
<evidence type="ECO:0000313" key="3">
    <source>
        <dbReference type="Proteomes" id="UP000199415"/>
    </source>
</evidence>
<dbReference type="AlphaFoldDB" id="A0A1G7SP78"/>